<protein>
    <submittedName>
        <fullName evidence="1">Uncharacterized protein</fullName>
    </submittedName>
</protein>
<gene>
    <name evidence="1" type="ORF">H5410_003000</name>
</gene>
<dbReference type="AlphaFoldDB" id="A0A9J6B3T3"/>
<dbReference type="Proteomes" id="UP000824120">
    <property type="component" value="Chromosome 1"/>
</dbReference>
<accession>A0A9J6B3T3</accession>
<dbReference type="EMBL" id="JACXVP010000001">
    <property type="protein sequence ID" value="KAG5631283.1"/>
    <property type="molecule type" value="Genomic_DNA"/>
</dbReference>
<name>A0A9J6B3T3_SOLCO</name>
<comment type="caution">
    <text evidence="1">The sequence shown here is derived from an EMBL/GenBank/DDBJ whole genome shotgun (WGS) entry which is preliminary data.</text>
</comment>
<organism evidence="1 2">
    <name type="scientific">Solanum commersonii</name>
    <name type="common">Commerson's wild potato</name>
    <name type="synonym">Commerson's nightshade</name>
    <dbReference type="NCBI Taxonomy" id="4109"/>
    <lineage>
        <taxon>Eukaryota</taxon>
        <taxon>Viridiplantae</taxon>
        <taxon>Streptophyta</taxon>
        <taxon>Embryophyta</taxon>
        <taxon>Tracheophyta</taxon>
        <taxon>Spermatophyta</taxon>
        <taxon>Magnoliopsida</taxon>
        <taxon>eudicotyledons</taxon>
        <taxon>Gunneridae</taxon>
        <taxon>Pentapetalae</taxon>
        <taxon>asterids</taxon>
        <taxon>lamiids</taxon>
        <taxon>Solanales</taxon>
        <taxon>Solanaceae</taxon>
        <taxon>Solanoideae</taxon>
        <taxon>Solaneae</taxon>
        <taxon>Solanum</taxon>
    </lineage>
</organism>
<reference evidence="1 2" key="1">
    <citation type="submission" date="2020-09" db="EMBL/GenBank/DDBJ databases">
        <title>De no assembly of potato wild relative species, Solanum commersonii.</title>
        <authorList>
            <person name="Cho K."/>
        </authorList>
    </citation>
    <scope>NUCLEOTIDE SEQUENCE [LARGE SCALE GENOMIC DNA]</scope>
    <source>
        <strain evidence="1">LZ3.2</strain>
        <tissue evidence="1">Leaf</tissue>
    </source>
</reference>
<dbReference type="PANTHER" id="PTHR48434">
    <property type="entry name" value="(RAPE) HYPOTHETICAL PROTEIN"/>
    <property type="match status" value="1"/>
</dbReference>
<proteinExistence type="predicted"/>
<dbReference type="OrthoDB" id="1328733at2759"/>
<keyword evidence="2" id="KW-1185">Reference proteome</keyword>
<evidence type="ECO:0000313" key="1">
    <source>
        <dbReference type="EMBL" id="KAG5631283.1"/>
    </source>
</evidence>
<dbReference type="PANTHER" id="PTHR48434:SF1">
    <property type="entry name" value="(RAPE) HYPOTHETICAL PROTEIN"/>
    <property type="match status" value="1"/>
</dbReference>
<sequence>MRPGIRPLRPPFPTFKPEEKMKRPFYEQDQTKSQDIYMYSLLPKYTIHSPLKEPITSSTKLQSLHSVFREDSSSSININILIQTKDSYKMKTTEIYPQADLAATSPKEKERITPNKKQFELTVSYVLPINVLDKKCGNYGIQDLLKPCYTNQNYVETEDPLKTRRHDEFILTDTDSVEIEHIFEENNPDSIQYSKFTIKRILSPFEWFVDHLHTPTHLSKAHRPQTYNWYDYKAAWYNFIFVRPNTYTWFIKYSEEVKNVFEGNKQVLSTQHQTQFEKFQVERNISTLSENIKLCKFFIVKRISYIIRWALAVCNDKLISGSSHRRDSNHSKEKLKRSLKEALLSLKTDTRSKMELLDIAASHEESTNRDLLDLQGIAQAYLLI</sequence>
<evidence type="ECO:0000313" key="2">
    <source>
        <dbReference type="Proteomes" id="UP000824120"/>
    </source>
</evidence>